<dbReference type="NCBIfam" id="TIGR00229">
    <property type="entry name" value="sensory_box"/>
    <property type="match status" value="3"/>
</dbReference>
<dbReference type="InterPro" id="IPR029787">
    <property type="entry name" value="Nucleotide_cyclase"/>
</dbReference>
<feature type="domain" description="PAC" evidence="7">
    <location>
        <begin position="520"/>
        <end position="575"/>
    </location>
</feature>
<feature type="transmembrane region" description="Helical" evidence="5">
    <location>
        <begin position="273"/>
        <end position="292"/>
    </location>
</feature>
<evidence type="ECO:0000313" key="12">
    <source>
        <dbReference type="Proteomes" id="UP000292136"/>
    </source>
</evidence>
<feature type="domain" description="PAS" evidence="6">
    <location>
        <begin position="579"/>
        <end position="617"/>
    </location>
</feature>
<dbReference type="Gene3D" id="3.30.450.350">
    <property type="entry name" value="CHASE domain"/>
    <property type="match status" value="1"/>
</dbReference>
<dbReference type="PROSITE" id="PS50839">
    <property type="entry name" value="CHASE"/>
    <property type="match status" value="1"/>
</dbReference>
<dbReference type="Pfam" id="PF00990">
    <property type="entry name" value="GGDEF"/>
    <property type="match status" value="1"/>
</dbReference>
<dbReference type="PROSITE" id="PS50883">
    <property type="entry name" value="EAL"/>
    <property type="match status" value="1"/>
</dbReference>
<accession>A0ABY0IPE1</accession>
<dbReference type="SMART" id="SM01079">
    <property type="entry name" value="CHASE"/>
    <property type="match status" value="1"/>
</dbReference>
<organism evidence="11 12">
    <name type="scientific">Azospira oryzae</name>
    <dbReference type="NCBI Taxonomy" id="146939"/>
    <lineage>
        <taxon>Bacteria</taxon>
        <taxon>Pseudomonadati</taxon>
        <taxon>Pseudomonadota</taxon>
        <taxon>Betaproteobacteria</taxon>
        <taxon>Rhodocyclales</taxon>
        <taxon>Rhodocyclaceae</taxon>
        <taxon>Azospira</taxon>
    </lineage>
</organism>
<dbReference type="RefSeq" id="WP_130459505.1">
    <property type="nucleotide sequence ID" value="NZ_SHKM01000002.1"/>
</dbReference>
<dbReference type="PROSITE" id="PS50887">
    <property type="entry name" value="GGDEF"/>
    <property type="match status" value="1"/>
</dbReference>
<dbReference type="PROSITE" id="PS50113">
    <property type="entry name" value="PAC"/>
    <property type="match status" value="3"/>
</dbReference>
<dbReference type="SMART" id="SM00267">
    <property type="entry name" value="GGDEF"/>
    <property type="match status" value="1"/>
</dbReference>
<keyword evidence="4 5" id="KW-0472">Membrane</keyword>
<dbReference type="CDD" id="cd01948">
    <property type="entry name" value="EAL"/>
    <property type="match status" value="1"/>
</dbReference>
<dbReference type="InterPro" id="IPR035919">
    <property type="entry name" value="EAL_sf"/>
</dbReference>
<dbReference type="InterPro" id="IPR001633">
    <property type="entry name" value="EAL_dom"/>
</dbReference>
<dbReference type="Pfam" id="PF03924">
    <property type="entry name" value="CHASE"/>
    <property type="match status" value="1"/>
</dbReference>
<dbReference type="SMART" id="SM00086">
    <property type="entry name" value="PAC"/>
    <property type="match status" value="3"/>
</dbReference>
<dbReference type="Gene3D" id="3.30.70.270">
    <property type="match status" value="1"/>
</dbReference>
<evidence type="ECO:0000259" key="7">
    <source>
        <dbReference type="PROSITE" id="PS50113"/>
    </source>
</evidence>
<evidence type="ECO:0000259" key="8">
    <source>
        <dbReference type="PROSITE" id="PS50839"/>
    </source>
</evidence>
<dbReference type="CDD" id="cd01949">
    <property type="entry name" value="GGDEF"/>
    <property type="match status" value="1"/>
</dbReference>
<feature type="domain" description="PAC" evidence="7">
    <location>
        <begin position="400"/>
        <end position="450"/>
    </location>
</feature>
<evidence type="ECO:0000256" key="4">
    <source>
        <dbReference type="ARBA" id="ARBA00023136"/>
    </source>
</evidence>
<dbReference type="InterPro" id="IPR000700">
    <property type="entry name" value="PAS-assoc_C"/>
</dbReference>
<dbReference type="SUPFAM" id="SSF141868">
    <property type="entry name" value="EAL domain-like"/>
    <property type="match status" value="1"/>
</dbReference>
<evidence type="ECO:0000259" key="9">
    <source>
        <dbReference type="PROSITE" id="PS50883"/>
    </source>
</evidence>
<dbReference type="CDD" id="cd00130">
    <property type="entry name" value="PAS"/>
    <property type="match status" value="2"/>
</dbReference>
<dbReference type="PROSITE" id="PS50112">
    <property type="entry name" value="PAS"/>
    <property type="match status" value="1"/>
</dbReference>
<evidence type="ECO:0000259" key="6">
    <source>
        <dbReference type="PROSITE" id="PS50112"/>
    </source>
</evidence>
<dbReference type="InterPro" id="IPR001610">
    <property type="entry name" value="PAC"/>
</dbReference>
<dbReference type="Proteomes" id="UP000292136">
    <property type="component" value="Unassembled WGS sequence"/>
</dbReference>
<keyword evidence="3 5" id="KW-1133">Transmembrane helix</keyword>
<dbReference type="SMART" id="SM00052">
    <property type="entry name" value="EAL"/>
    <property type="match status" value="1"/>
</dbReference>
<keyword evidence="2 5" id="KW-0812">Transmembrane</keyword>
<feature type="domain" description="EAL" evidence="9">
    <location>
        <begin position="871"/>
        <end position="1125"/>
    </location>
</feature>
<comment type="subcellular location">
    <subcellularLocation>
        <location evidence="1">Membrane</location>
    </subcellularLocation>
</comment>
<evidence type="ECO:0000313" key="11">
    <source>
        <dbReference type="EMBL" id="RZT76248.1"/>
    </source>
</evidence>
<dbReference type="Pfam" id="PF13426">
    <property type="entry name" value="PAS_9"/>
    <property type="match status" value="2"/>
</dbReference>
<dbReference type="Gene3D" id="3.20.20.450">
    <property type="entry name" value="EAL domain"/>
    <property type="match status" value="1"/>
</dbReference>
<keyword evidence="12" id="KW-1185">Reference proteome</keyword>
<dbReference type="PANTHER" id="PTHR44757">
    <property type="entry name" value="DIGUANYLATE CYCLASE DGCP"/>
    <property type="match status" value="1"/>
</dbReference>
<dbReference type="Gene3D" id="3.30.450.20">
    <property type="entry name" value="PAS domain"/>
    <property type="match status" value="3"/>
</dbReference>
<dbReference type="InterPro" id="IPR042240">
    <property type="entry name" value="CHASE_sf"/>
</dbReference>
<feature type="domain" description="PAC" evidence="7">
    <location>
        <begin position="645"/>
        <end position="697"/>
    </location>
</feature>
<dbReference type="EMBL" id="SHKM01000002">
    <property type="protein sequence ID" value="RZT76248.1"/>
    <property type="molecule type" value="Genomic_DNA"/>
</dbReference>
<dbReference type="Pfam" id="PF08448">
    <property type="entry name" value="PAS_4"/>
    <property type="match status" value="1"/>
</dbReference>
<comment type="caution">
    <text evidence="11">The sequence shown here is derived from an EMBL/GenBank/DDBJ whole genome shotgun (WGS) entry which is preliminary data.</text>
</comment>
<dbReference type="InterPro" id="IPR035965">
    <property type="entry name" value="PAS-like_dom_sf"/>
</dbReference>
<feature type="domain" description="GGDEF" evidence="10">
    <location>
        <begin position="729"/>
        <end position="862"/>
    </location>
</feature>
<dbReference type="NCBIfam" id="TIGR00254">
    <property type="entry name" value="GGDEF"/>
    <property type="match status" value="1"/>
</dbReference>
<evidence type="ECO:0000256" key="2">
    <source>
        <dbReference type="ARBA" id="ARBA00022692"/>
    </source>
</evidence>
<dbReference type="SMART" id="SM00091">
    <property type="entry name" value="PAS"/>
    <property type="match status" value="3"/>
</dbReference>
<dbReference type="PANTHER" id="PTHR44757:SF2">
    <property type="entry name" value="BIOFILM ARCHITECTURE MAINTENANCE PROTEIN MBAA"/>
    <property type="match status" value="1"/>
</dbReference>
<dbReference type="InterPro" id="IPR052155">
    <property type="entry name" value="Biofilm_reg_signaling"/>
</dbReference>
<name>A0ABY0IPE1_9RHOO</name>
<dbReference type="Pfam" id="PF00563">
    <property type="entry name" value="EAL"/>
    <property type="match status" value="1"/>
</dbReference>
<feature type="transmembrane region" description="Helical" evidence="5">
    <location>
        <begin position="20"/>
        <end position="39"/>
    </location>
</feature>
<protein>
    <submittedName>
        <fullName evidence="11">PAS domain S-box-containing protein/diguanylate cyclase (GGDEF)-like protein</fullName>
    </submittedName>
</protein>
<dbReference type="InterPro" id="IPR013656">
    <property type="entry name" value="PAS_4"/>
</dbReference>
<evidence type="ECO:0000256" key="3">
    <source>
        <dbReference type="ARBA" id="ARBA00022989"/>
    </source>
</evidence>
<evidence type="ECO:0000256" key="1">
    <source>
        <dbReference type="ARBA" id="ARBA00004370"/>
    </source>
</evidence>
<evidence type="ECO:0000259" key="10">
    <source>
        <dbReference type="PROSITE" id="PS50887"/>
    </source>
</evidence>
<sequence>MAKVKTGAAFGASFRLLGAGSYALLAAVLLVGSILALLLGQLEVDRRTSEARTQATAELAAVRARLEGQIMATFSITEGIVHLLRHDGSISPERFAGMASQAIAAVPHIRNIALAPDDVIRQVYPLAGNERTLGFAYSTRPEQFATVRRARELGGPLLAGPVELVQGGRALIHRRPVFITDKAGGSRYWGVASIVADVDRLLSVGGIGRESPLNLALRGKDGEGADGGMIWGDSAVFAQQPVLMNVSVPGGTWQLAGLPKAGWPSTNLLHSPLFLVALANTLLLLYFVAQLMRRNRLIRERNGVLSREIAERKEIQASLAQSEGRFRTLFEYSPDPTWIVRQGAFSEANAAALEMFGFKDFSQFRGISPIDLSPARQPDGQTSAEKAKAMMEIAVARGLHRFEWTHQRCDGSLFPAEVTLSAMQLNELPVLHAVVRDISERKQAEAELERQRSLLGAIVDHAPSLIYMFDTEGRLRLGNRLFEKVVGRPRASMEGLLRESFMSPALALQHRHNDELVMQAGKPMRFEEQALDGGVARTYLTTKCPLPAPDGSLRGVLGISTDITEIKQTTEQLRLAGVVMENTADGVMITDARGIILSVNKAFTDITGYTAAEALGQLPSLLRSDRQEPEFYRLMWETLASTGIWRGEIWNRRKNGALFPEWLTINAVLDQEGKPVNYVGVFSDISAIKHSQDELERLAHFDPLTGLPNRTLFHDRLQHALERAQRYGQELAVLLLDLDGFKTVNDSLGHPTGDLLLQQAAHRFKECVRVEDTVSRLGGDEFAIILNNLAQGTDAISVVKKLLQALQEPFDLDGTAALVTTSIGIAIAPLDGDTPEALVRNADTAMYGAKEGGRNSYRFYQADMTRRAQERLTQERSLRRALEEGEFEVWYQPKLELADGRLCGAEALLRWRDPARGLVSPAEFIPLAERTGLIVPIGELVLDQVCRQARQWADRGLLAGRIAVNVAALQIERSDYAATLRQALEKHGLPATALEVEVTESLIMESPNHARQVLCDIQTLGVTTAVDDFGTGYSSLAYLKVLPINHLKIDRAFVADLPHNANDVAIARAIIALGHSLGFHITAEGIETQEQLEFLRGAGCDQGQGYLFGRPMPAADFTAWMQQRRA</sequence>
<dbReference type="SUPFAM" id="SSF55073">
    <property type="entry name" value="Nucleotide cyclase"/>
    <property type="match status" value="1"/>
</dbReference>
<proteinExistence type="predicted"/>
<dbReference type="InterPro" id="IPR043128">
    <property type="entry name" value="Rev_trsase/Diguanyl_cyclase"/>
</dbReference>
<dbReference type="InterPro" id="IPR006189">
    <property type="entry name" value="CHASE_dom"/>
</dbReference>
<gene>
    <name evidence="11" type="ORF">EV678_2122</name>
</gene>
<evidence type="ECO:0000256" key="5">
    <source>
        <dbReference type="SAM" id="Phobius"/>
    </source>
</evidence>
<dbReference type="InterPro" id="IPR000014">
    <property type="entry name" value="PAS"/>
</dbReference>
<dbReference type="SUPFAM" id="SSF55785">
    <property type="entry name" value="PYP-like sensor domain (PAS domain)"/>
    <property type="match status" value="3"/>
</dbReference>
<dbReference type="InterPro" id="IPR000160">
    <property type="entry name" value="GGDEF_dom"/>
</dbReference>
<feature type="domain" description="CHASE" evidence="8">
    <location>
        <begin position="119"/>
        <end position="256"/>
    </location>
</feature>
<reference evidence="11 12" key="1">
    <citation type="submission" date="2019-02" db="EMBL/GenBank/DDBJ databases">
        <title>Genomic Encyclopedia of Type Strains, Phase IV (KMG-IV): sequencing the most valuable type-strain genomes for metagenomic binning, comparative biology and taxonomic classification.</title>
        <authorList>
            <person name="Goeker M."/>
        </authorList>
    </citation>
    <scope>NUCLEOTIDE SEQUENCE [LARGE SCALE GENOMIC DNA]</scope>
    <source>
        <strain evidence="11 12">DSM 21223</strain>
    </source>
</reference>